<dbReference type="InterPro" id="IPR008844">
    <property type="entry name" value="Spore_GerAC-like"/>
</dbReference>
<keyword evidence="7" id="KW-0449">Lipoprotein</keyword>
<keyword evidence="11" id="KW-1185">Reference proteome</keyword>
<dbReference type="InterPro" id="IPR046953">
    <property type="entry name" value="Spore_GerAC-like_C"/>
</dbReference>
<reference evidence="10 11" key="1">
    <citation type="submission" date="2017-03" db="EMBL/GenBank/DDBJ databases">
        <title>Genome sequence of Clostridium oryzae DSM 28571.</title>
        <authorList>
            <person name="Poehlein A."/>
            <person name="Daniel R."/>
        </authorList>
    </citation>
    <scope>NUCLEOTIDE SEQUENCE [LARGE SCALE GENOMIC DNA]</scope>
    <source>
        <strain evidence="10 11">DSM 28571</strain>
    </source>
</reference>
<evidence type="ECO:0000256" key="3">
    <source>
        <dbReference type="ARBA" id="ARBA00022544"/>
    </source>
</evidence>
<dbReference type="RefSeq" id="WP_079427387.1">
    <property type="nucleotide sequence ID" value="NZ_MZGV01000064.1"/>
</dbReference>
<comment type="similarity">
    <text evidence="2">Belongs to the GerABKC lipoprotein family.</text>
</comment>
<evidence type="ECO:0000313" key="11">
    <source>
        <dbReference type="Proteomes" id="UP000190080"/>
    </source>
</evidence>
<feature type="domain" description="Spore germination protein N-terminal" evidence="9">
    <location>
        <begin position="27"/>
        <end position="204"/>
    </location>
</feature>
<keyword evidence="3" id="KW-0309">Germination</keyword>
<evidence type="ECO:0000256" key="6">
    <source>
        <dbReference type="ARBA" id="ARBA00023139"/>
    </source>
</evidence>
<keyword evidence="4" id="KW-0732">Signal</keyword>
<proteinExistence type="inferred from homology"/>
<dbReference type="InterPro" id="IPR057336">
    <property type="entry name" value="GerAC_N"/>
</dbReference>
<dbReference type="InterPro" id="IPR038501">
    <property type="entry name" value="Spore_GerAC_C_sf"/>
</dbReference>
<dbReference type="AlphaFoldDB" id="A0A1V4IDL8"/>
<accession>A0A1V4IDL8</accession>
<gene>
    <name evidence="10" type="primary">gerAC_3</name>
    <name evidence="10" type="ORF">CLORY_37750</name>
</gene>
<dbReference type="GO" id="GO:0009847">
    <property type="term" value="P:spore germination"/>
    <property type="evidence" value="ECO:0007669"/>
    <property type="project" value="InterPro"/>
</dbReference>
<evidence type="ECO:0000256" key="7">
    <source>
        <dbReference type="ARBA" id="ARBA00023288"/>
    </source>
</evidence>
<comment type="caution">
    <text evidence="10">The sequence shown here is derived from an EMBL/GenBank/DDBJ whole genome shotgun (WGS) entry which is preliminary data.</text>
</comment>
<organism evidence="10 11">
    <name type="scientific">Clostridium oryzae</name>
    <dbReference type="NCBI Taxonomy" id="1450648"/>
    <lineage>
        <taxon>Bacteria</taxon>
        <taxon>Bacillati</taxon>
        <taxon>Bacillota</taxon>
        <taxon>Clostridia</taxon>
        <taxon>Eubacteriales</taxon>
        <taxon>Clostridiaceae</taxon>
        <taxon>Clostridium</taxon>
    </lineage>
</organism>
<dbReference type="NCBIfam" id="TIGR02887">
    <property type="entry name" value="spore_ger_x_C"/>
    <property type="match status" value="1"/>
</dbReference>
<dbReference type="EMBL" id="MZGV01000064">
    <property type="protein sequence ID" value="OPJ58098.1"/>
    <property type="molecule type" value="Genomic_DNA"/>
</dbReference>
<evidence type="ECO:0000313" key="10">
    <source>
        <dbReference type="EMBL" id="OPJ58098.1"/>
    </source>
</evidence>
<evidence type="ECO:0000259" key="9">
    <source>
        <dbReference type="Pfam" id="PF25198"/>
    </source>
</evidence>
<name>A0A1V4IDL8_9CLOT</name>
<dbReference type="Pfam" id="PF25198">
    <property type="entry name" value="Spore_GerAC_N"/>
    <property type="match status" value="1"/>
</dbReference>
<protein>
    <submittedName>
        <fullName evidence="10">Spore germination protein A3</fullName>
    </submittedName>
</protein>
<dbReference type="STRING" id="1450648.CLORY_37750"/>
<dbReference type="PANTHER" id="PTHR35789:SF1">
    <property type="entry name" value="SPORE GERMINATION PROTEIN B3"/>
    <property type="match status" value="1"/>
</dbReference>
<keyword evidence="5" id="KW-0472">Membrane</keyword>
<evidence type="ECO:0000256" key="4">
    <source>
        <dbReference type="ARBA" id="ARBA00022729"/>
    </source>
</evidence>
<comment type="subcellular location">
    <subcellularLocation>
        <location evidence="1">Membrane</location>
        <topology evidence="1">Lipid-anchor</topology>
    </subcellularLocation>
</comment>
<sequence length="390" mass="44187">MERKRKLLIKSVAVILLVLNLTGCWSAHELNKLAIVMGVGIDKSKNEEKVHVTVQVAKVAQFNRTSNSSGNSSNSAYANLEQEGGTIVEALENFTRLLDRRLLYSHNQVIIFSKEAAEQGISDYIDFFLRNRDTRLLVWLLVSDQKPNEILSVPPILEAISGVKIGELIRSQQKISIIPSVDLREFVTNLMSKTTAPVVPIIRIQSKENQTTLFIEETAVFKKDKMIGALNKQETRGLLWATDKVKDGDVFISLENGKEASIQVTRSKSKIIPKIDSKGVNITVEIETEGDLQEQSSFEDLVNPKGFNRIEEIEEATIKEEVMRSVERAKQLNADIFGFGDALYKHYPQKWKSIEKNWDDIFQDINIQIKINAKLRRNGRITKPVVPKER</sequence>
<evidence type="ECO:0000256" key="5">
    <source>
        <dbReference type="ARBA" id="ARBA00023136"/>
    </source>
</evidence>
<dbReference type="Proteomes" id="UP000190080">
    <property type="component" value="Unassembled WGS sequence"/>
</dbReference>
<dbReference type="PANTHER" id="PTHR35789">
    <property type="entry name" value="SPORE GERMINATION PROTEIN B3"/>
    <property type="match status" value="1"/>
</dbReference>
<dbReference type="Pfam" id="PF05504">
    <property type="entry name" value="Spore_GerAC"/>
    <property type="match status" value="1"/>
</dbReference>
<dbReference type="OrthoDB" id="9816067at2"/>
<dbReference type="GO" id="GO:0016020">
    <property type="term" value="C:membrane"/>
    <property type="evidence" value="ECO:0007669"/>
    <property type="project" value="UniProtKB-SubCell"/>
</dbReference>
<keyword evidence="6" id="KW-0564">Palmitate</keyword>
<dbReference type="Gene3D" id="3.30.300.210">
    <property type="entry name" value="Nutrient germinant receptor protein C, domain 3"/>
    <property type="match status" value="1"/>
</dbReference>
<evidence type="ECO:0000259" key="8">
    <source>
        <dbReference type="Pfam" id="PF05504"/>
    </source>
</evidence>
<evidence type="ECO:0000256" key="1">
    <source>
        <dbReference type="ARBA" id="ARBA00004635"/>
    </source>
</evidence>
<evidence type="ECO:0000256" key="2">
    <source>
        <dbReference type="ARBA" id="ARBA00007886"/>
    </source>
</evidence>
<feature type="domain" description="Spore germination GerAC-like C-terminal" evidence="8">
    <location>
        <begin position="217"/>
        <end position="379"/>
    </location>
</feature>